<dbReference type="Gene3D" id="1.10.10.1590">
    <property type="entry name" value="NADH-quinone oxidoreductase subunit E"/>
    <property type="match status" value="1"/>
</dbReference>
<dbReference type="SMART" id="SM00928">
    <property type="entry name" value="NADH_4Fe-4S"/>
    <property type="match status" value="1"/>
</dbReference>
<dbReference type="GeneID" id="98049923"/>
<dbReference type="SUPFAM" id="SSF52833">
    <property type="entry name" value="Thioredoxin-like"/>
    <property type="match status" value="1"/>
</dbReference>
<evidence type="ECO:0000256" key="2">
    <source>
        <dbReference type="ARBA" id="ARBA00022485"/>
    </source>
</evidence>
<dbReference type="PROSITE" id="PS00645">
    <property type="entry name" value="COMPLEX1_51K_2"/>
    <property type="match status" value="1"/>
</dbReference>
<keyword evidence="5" id="KW-0411">Iron-sulfur</keyword>
<keyword evidence="10" id="KW-1185">Reference proteome</keyword>
<dbReference type="PANTHER" id="PTHR43578:SF3">
    <property type="entry name" value="NADH-QUINONE OXIDOREDUCTASE SUBUNIT F"/>
    <property type="match status" value="1"/>
</dbReference>
<evidence type="ECO:0000313" key="8">
    <source>
        <dbReference type="EMBL" id="PKB29249.1"/>
    </source>
</evidence>
<evidence type="ECO:0000259" key="6">
    <source>
        <dbReference type="SMART" id="SM00928"/>
    </source>
</evidence>
<dbReference type="FunFam" id="3.40.50.11540:FF:000001">
    <property type="entry name" value="NADH dehydrogenase [ubiquinone] flavoprotein 1, mitochondrial"/>
    <property type="match status" value="1"/>
</dbReference>
<dbReference type="Gene3D" id="3.40.50.11540">
    <property type="entry name" value="NADH-ubiquinone oxidoreductase 51kDa subunit"/>
    <property type="match status" value="1"/>
</dbReference>
<evidence type="ECO:0000313" key="7">
    <source>
        <dbReference type="EMBL" id="NYF99792.1"/>
    </source>
</evidence>
<dbReference type="InterPro" id="IPR036249">
    <property type="entry name" value="Thioredoxin-like_sf"/>
</dbReference>
<organism evidence="7 10">
    <name type="scientific">Pseudonocardia alni</name>
    <name type="common">Amycolata alni</name>
    <dbReference type="NCBI Taxonomy" id="33907"/>
    <lineage>
        <taxon>Bacteria</taxon>
        <taxon>Bacillati</taxon>
        <taxon>Actinomycetota</taxon>
        <taxon>Actinomycetes</taxon>
        <taxon>Pseudonocardiales</taxon>
        <taxon>Pseudonocardiaceae</taxon>
        <taxon>Pseudonocardia</taxon>
    </lineage>
</organism>
<dbReference type="Pfam" id="PF01257">
    <property type="entry name" value="2Fe-2S_thioredx"/>
    <property type="match status" value="1"/>
</dbReference>
<dbReference type="PROSITE" id="PS00644">
    <property type="entry name" value="COMPLEX1_51K_1"/>
    <property type="match status" value="1"/>
</dbReference>
<dbReference type="AlphaFoldDB" id="A0A852VSB1"/>
<evidence type="ECO:0000256" key="3">
    <source>
        <dbReference type="ARBA" id="ARBA00022723"/>
    </source>
</evidence>
<name>A0A852VSB1_PSEA5</name>
<dbReference type="Proteomes" id="UP000232453">
    <property type="component" value="Unassembled WGS sequence"/>
</dbReference>
<dbReference type="Proteomes" id="UP000549695">
    <property type="component" value="Unassembled WGS sequence"/>
</dbReference>
<proteinExistence type="inferred from homology"/>
<dbReference type="GO" id="GO:0008137">
    <property type="term" value="F:NADH dehydrogenase (ubiquinone) activity"/>
    <property type="evidence" value="ECO:0007669"/>
    <property type="project" value="InterPro"/>
</dbReference>
<protein>
    <submittedName>
        <fullName evidence="7">NADH-quinone oxidoreductase subunit F</fullName>
    </submittedName>
</protein>
<dbReference type="GO" id="GO:0046872">
    <property type="term" value="F:metal ion binding"/>
    <property type="evidence" value="ECO:0007669"/>
    <property type="project" value="UniProtKB-KW"/>
</dbReference>
<dbReference type="InterPro" id="IPR001949">
    <property type="entry name" value="NADH-UbQ_OxRdtase_51kDa_CS"/>
</dbReference>
<dbReference type="InterPro" id="IPR019575">
    <property type="entry name" value="Nuop51_4Fe4S-bd"/>
</dbReference>
<keyword evidence="4" id="KW-0408">Iron</keyword>
<evidence type="ECO:0000256" key="1">
    <source>
        <dbReference type="ARBA" id="ARBA00007523"/>
    </source>
</evidence>
<dbReference type="Gene3D" id="3.10.20.600">
    <property type="match status" value="1"/>
</dbReference>
<dbReference type="InterPro" id="IPR019554">
    <property type="entry name" value="Soluble_ligand-bd"/>
</dbReference>
<reference evidence="7 10" key="1">
    <citation type="submission" date="2020-07" db="EMBL/GenBank/DDBJ databases">
        <title>Sequencing the genomes of 1000 actinobacteria strains.</title>
        <authorList>
            <person name="Klenk H.-P."/>
        </authorList>
    </citation>
    <scope>NUCLEOTIDE SEQUENCE [LARGE SCALE GENOMIC DNA]</scope>
    <source>
        <strain evidence="8 9">DSM 44104</strain>
        <strain evidence="7 10">DSM 44749</strain>
    </source>
</reference>
<dbReference type="Gene3D" id="3.40.30.10">
    <property type="entry name" value="Glutaredoxin"/>
    <property type="match status" value="1"/>
</dbReference>
<dbReference type="EMBL" id="JACCCZ010000001">
    <property type="protein sequence ID" value="NYF99792.1"/>
    <property type="molecule type" value="Genomic_DNA"/>
</dbReference>
<dbReference type="InterPro" id="IPR037225">
    <property type="entry name" value="Nuo51_FMN-bd_sf"/>
</dbReference>
<dbReference type="Pfam" id="PF01512">
    <property type="entry name" value="Complex1_51K"/>
    <property type="match status" value="1"/>
</dbReference>
<dbReference type="SUPFAM" id="SSF140490">
    <property type="entry name" value="Nqo1C-terminal domain-like"/>
    <property type="match status" value="1"/>
</dbReference>
<dbReference type="InterPro" id="IPR041921">
    <property type="entry name" value="NuoE_N"/>
</dbReference>
<dbReference type="Pfam" id="PF10589">
    <property type="entry name" value="NADH_4Fe-4S"/>
    <property type="match status" value="1"/>
</dbReference>
<sequence>MDLHISTAAPTAAERDTIDAAFGLLAPTAADATAGDRPTRSAHAGHAARSRRHLLLPLLHAVHDAAGWLSEGSLNHVARTLQVPPAEVYGVATFYAMFSVEPRAPRVVHVCDDVACGPSGGEEIVAALERDLDGGRACVVRSPCLGLCERAPAVLHQRAGEPDLSQAPATPQAVLAAAHAPADPAGEQAADADRAFADTTVSAPQTRTGEHLRLLRRVGVVDPTSLDDYRARGGYAALRRAVRLGATRVIAELKDASLTGRGGAAFPTGVKWEGVAQSPERPHHLVCNADESEPGTFKDRVLMEGDPFGLVEAMTIAGYVTGATVGHLYIRGEYPLATRRLQDAIAAARARGHLGDDVMGEGFAFDIDLRRGAGAYICGEETALLESIEGYRGEPRNKPPFPATSGLFGKPTAINNVETLYNVLEVLNIGGGAFASVGGGRSTGSKLFCVSGAVGAPGVYEVDFGTTLRELLDLAGGTRGTLRTVLLGGAAGGFVLPQDLDVPLTLEGARDIGATLGSGVVLVFDDRADLTATLRRIAAFFRDESCGQCVPCRVGTVRQEEALARLERGAPLGSRETELALLDDLARVMRDASICGLGQTAPSAVASALDLGLIAAPSHSSNGHGGRR</sequence>
<evidence type="ECO:0000256" key="5">
    <source>
        <dbReference type="ARBA" id="ARBA00023014"/>
    </source>
</evidence>
<evidence type="ECO:0000313" key="9">
    <source>
        <dbReference type="Proteomes" id="UP000232453"/>
    </source>
</evidence>
<dbReference type="EMBL" id="PHUJ01000003">
    <property type="protein sequence ID" value="PKB29249.1"/>
    <property type="molecule type" value="Genomic_DNA"/>
</dbReference>
<dbReference type="Pfam" id="PF10531">
    <property type="entry name" value="SLBB"/>
    <property type="match status" value="1"/>
</dbReference>
<dbReference type="SUPFAM" id="SSF142984">
    <property type="entry name" value="Nqo1 middle domain-like"/>
    <property type="match status" value="1"/>
</dbReference>
<dbReference type="Gene3D" id="1.20.1440.230">
    <property type="entry name" value="NADH-ubiquinone oxidoreductase 51kDa subunit, iron-sulphur binding domain"/>
    <property type="match status" value="1"/>
</dbReference>
<dbReference type="GO" id="GO:0051539">
    <property type="term" value="F:4 iron, 4 sulfur cluster binding"/>
    <property type="evidence" value="ECO:0007669"/>
    <property type="project" value="UniProtKB-KW"/>
</dbReference>
<dbReference type="RefSeq" id="WP_073574836.1">
    <property type="nucleotide sequence ID" value="NZ_BAAAJZ010000011.1"/>
</dbReference>
<dbReference type="Gene3D" id="6.10.250.1450">
    <property type="match status" value="1"/>
</dbReference>
<keyword evidence="3" id="KW-0479">Metal-binding</keyword>
<feature type="domain" description="NADH-ubiquinone oxidoreductase 51kDa subunit iron-sulphur binding" evidence="6">
    <location>
        <begin position="531"/>
        <end position="576"/>
    </location>
</feature>
<evidence type="ECO:0000313" key="10">
    <source>
        <dbReference type="Proteomes" id="UP000549695"/>
    </source>
</evidence>
<dbReference type="SUPFAM" id="SSF142019">
    <property type="entry name" value="Nqo1 FMN-binding domain-like"/>
    <property type="match status" value="1"/>
</dbReference>
<accession>A0AA44UKV1</accession>
<dbReference type="InterPro" id="IPR011538">
    <property type="entry name" value="Nuo51_FMN-bd"/>
</dbReference>
<gene>
    <name evidence="8" type="ORF">ATL51_0878</name>
    <name evidence="7" type="ORF">HDA37_000078</name>
</gene>
<accession>A0A852VSB1</accession>
<comment type="similarity">
    <text evidence="1">Belongs to the complex I 51 kDa subunit family.</text>
</comment>
<dbReference type="InterPro" id="IPR037207">
    <property type="entry name" value="Nuop51_4Fe4S-bd_sf"/>
</dbReference>
<evidence type="ECO:0000256" key="4">
    <source>
        <dbReference type="ARBA" id="ARBA00023004"/>
    </source>
</evidence>
<comment type="caution">
    <text evidence="7">The sequence shown here is derived from an EMBL/GenBank/DDBJ whole genome shotgun (WGS) entry which is preliminary data.</text>
</comment>
<keyword evidence="2" id="KW-0004">4Fe-4S</keyword>
<dbReference type="PANTHER" id="PTHR43578">
    <property type="entry name" value="NADH-QUINONE OXIDOREDUCTASE SUBUNIT F"/>
    <property type="match status" value="1"/>
</dbReference>
<dbReference type="GO" id="GO:0010181">
    <property type="term" value="F:FMN binding"/>
    <property type="evidence" value="ECO:0007669"/>
    <property type="project" value="InterPro"/>
</dbReference>